<gene>
    <name evidence="4" type="ORF">ACFQZV_06600</name>
</gene>
<dbReference type="CDD" id="cd09990">
    <property type="entry name" value="Agmatinase-like"/>
    <property type="match status" value="1"/>
</dbReference>
<dbReference type="PIRSF" id="PIRSF036979">
    <property type="entry name" value="Arginase"/>
    <property type="match status" value="1"/>
</dbReference>
<name>A0ABW2ZQQ1_9MICO</name>
<keyword evidence="1" id="KW-0479">Metal-binding</keyword>
<evidence type="ECO:0000256" key="2">
    <source>
        <dbReference type="ARBA" id="ARBA00022801"/>
    </source>
</evidence>
<evidence type="ECO:0000313" key="4">
    <source>
        <dbReference type="EMBL" id="MFD0780967.1"/>
    </source>
</evidence>
<dbReference type="PANTHER" id="PTHR11358">
    <property type="entry name" value="ARGINASE/AGMATINASE"/>
    <property type="match status" value="1"/>
</dbReference>
<dbReference type="Pfam" id="PF00491">
    <property type="entry name" value="Arginase"/>
    <property type="match status" value="1"/>
</dbReference>
<keyword evidence="5" id="KW-1185">Reference proteome</keyword>
<evidence type="ECO:0000256" key="1">
    <source>
        <dbReference type="ARBA" id="ARBA00022723"/>
    </source>
</evidence>
<dbReference type="RefSeq" id="WP_378752112.1">
    <property type="nucleotide sequence ID" value="NZ_JBHSSV010000008.1"/>
</dbReference>
<dbReference type="SUPFAM" id="SSF52768">
    <property type="entry name" value="Arginase/deacetylase"/>
    <property type="match status" value="1"/>
</dbReference>
<reference evidence="5" key="1">
    <citation type="journal article" date="2019" name="Int. J. Syst. Evol. Microbiol.">
        <title>The Global Catalogue of Microorganisms (GCM) 10K type strain sequencing project: providing services to taxonomists for standard genome sequencing and annotation.</title>
        <authorList>
            <consortium name="The Broad Institute Genomics Platform"/>
            <consortium name="The Broad Institute Genome Sequencing Center for Infectious Disease"/>
            <person name="Wu L."/>
            <person name="Ma J."/>
        </authorList>
    </citation>
    <scope>NUCLEOTIDE SEQUENCE [LARGE SCALE GENOMIC DNA]</scope>
    <source>
        <strain evidence="5">CCUG 50754</strain>
    </source>
</reference>
<dbReference type="InterPro" id="IPR006035">
    <property type="entry name" value="Ureohydrolase"/>
</dbReference>
<protein>
    <submittedName>
        <fullName evidence="4">Agmatinase family protein</fullName>
    </submittedName>
</protein>
<sequence length="298" mass="30617">MALSHDPLWPRAGDWPPPAAARADAAILGVPAHKTSLSPTGAHATPAAVRDALRRYSPTLIGPPPIDLGHLRVVDAGDVVDPDGPDGEARVEAAVGALDAGRIIALGGDNSITSAVARGAAAHGLVTFDAHYDLRDGVSNGSPVRRLVEGGLDPRRVVQIGIADFANSVAYAQRALDLGITVIPLDEVRRRGIDDVVTEALEIAGAGVGGIHLDIDVDVCDRAVAPGCPASVPGGLAAWELRALTRGIARDPRVRSADIVEVDATADTPDGRTVRLATLCVLELLAGLALSPSEGNPE</sequence>
<dbReference type="Proteomes" id="UP001597042">
    <property type="component" value="Unassembled WGS sequence"/>
</dbReference>
<dbReference type="PANTHER" id="PTHR11358:SF26">
    <property type="entry name" value="GUANIDINO ACID HYDROLASE, MITOCHONDRIAL"/>
    <property type="match status" value="1"/>
</dbReference>
<accession>A0ABW2ZQQ1</accession>
<dbReference type="Gene3D" id="3.40.800.10">
    <property type="entry name" value="Ureohydrolase domain"/>
    <property type="match status" value="1"/>
</dbReference>
<comment type="caution">
    <text evidence="4">The sequence shown here is derived from an EMBL/GenBank/DDBJ whole genome shotgun (WGS) entry which is preliminary data.</text>
</comment>
<proteinExistence type="inferred from homology"/>
<evidence type="ECO:0000313" key="5">
    <source>
        <dbReference type="Proteomes" id="UP001597042"/>
    </source>
</evidence>
<organism evidence="4 5">
    <name type="scientific">Microbacterium koreense</name>
    <dbReference type="NCBI Taxonomy" id="323761"/>
    <lineage>
        <taxon>Bacteria</taxon>
        <taxon>Bacillati</taxon>
        <taxon>Actinomycetota</taxon>
        <taxon>Actinomycetes</taxon>
        <taxon>Micrococcales</taxon>
        <taxon>Microbacteriaceae</taxon>
        <taxon>Microbacterium</taxon>
    </lineage>
</organism>
<dbReference type="PROSITE" id="PS51409">
    <property type="entry name" value="ARGINASE_2"/>
    <property type="match status" value="1"/>
</dbReference>
<comment type="similarity">
    <text evidence="3">Belongs to the arginase family.</text>
</comment>
<keyword evidence="2" id="KW-0378">Hydrolase</keyword>
<dbReference type="EMBL" id="JBHTIM010000001">
    <property type="protein sequence ID" value="MFD0780967.1"/>
    <property type="molecule type" value="Genomic_DNA"/>
</dbReference>
<evidence type="ECO:0000256" key="3">
    <source>
        <dbReference type="PROSITE-ProRule" id="PRU00742"/>
    </source>
</evidence>
<dbReference type="InterPro" id="IPR023696">
    <property type="entry name" value="Ureohydrolase_dom_sf"/>
</dbReference>